<dbReference type="Proteomes" id="UP001515480">
    <property type="component" value="Unassembled WGS sequence"/>
</dbReference>
<proteinExistence type="predicted"/>
<comment type="caution">
    <text evidence="1">The sequence shown here is derived from an EMBL/GenBank/DDBJ whole genome shotgun (WGS) entry which is preliminary data.</text>
</comment>
<gene>
    <name evidence="1" type="ORF">AB1Y20_008337</name>
</gene>
<organism evidence="1 2">
    <name type="scientific">Prymnesium parvum</name>
    <name type="common">Toxic golden alga</name>
    <dbReference type="NCBI Taxonomy" id="97485"/>
    <lineage>
        <taxon>Eukaryota</taxon>
        <taxon>Haptista</taxon>
        <taxon>Haptophyta</taxon>
        <taxon>Prymnesiophyceae</taxon>
        <taxon>Prymnesiales</taxon>
        <taxon>Prymnesiaceae</taxon>
        <taxon>Prymnesium</taxon>
    </lineage>
</organism>
<evidence type="ECO:0008006" key="3">
    <source>
        <dbReference type="Google" id="ProtNLM"/>
    </source>
</evidence>
<evidence type="ECO:0000313" key="2">
    <source>
        <dbReference type="Proteomes" id="UP001515480"/>
    </source>
</evidence>
<keyword evidence="2" id="KW-1185">Reference proteome</keyword>
<sequence length="166" mass="18045">MMLRLATRAALRRGGRCSSTYSVWDKASRDWVKPVAGKASVAVSSALKTYPILPGALQSTLRKADALKGFDKLSVLTLPLLGVNALQVKKVAYPLMSWARTAGVVLFFLLYEELPQLILQTPYGNFPGWGGVVRAGYECIFPPVPPSPAEFEGPRYGGAYELKAPE</sequence>
<protein>
    <recommendedName>
        <fullName evidence="3">Mitochondrial fission process protein 1</fullName>
    </recommendedName>
</protein>
<dbReference type="AlphaFoldDB" id="A0AB34IU19"/>
<evidence type="ECO:0000313" key="1">
    <source>
        <dbReference type="EMBL" id="KAL1507502.1"/>
    </source>
</evidence>
<reference evidence="1 2" key="1">
    <citation type="journal article" date="2024" name="Science">
        <title>Giant polyketide synthase enzymes in the biosynthesis of giant marine polyether toxins.</title>
        <authorList>
            <person name="Fallon T.R."/>
            <person name="Shende V.V."/>
            <person name="Wierzbicki I.H."/>
            <person name="Pendleton A.L."/>
            <person name="Watervoot N.F."/>
            <person name="Auber R.P."/>
            <person name="Gonzalez D.J."/>
            <person name="Wisecaver J.H."/>
            <person name="Moore B.S."/>
        </authorList>
    </citation>
    <scope>NUCLEOTIDE SEQUENCE [LARGE SCALE GENOMIC DNA]</scope>
    <source>
        <strain evidence="1 2">12B1</strain>
    </source>
</reference>
<name>A0AB34IU19_PRYPA</name>
<accession>A0AB34IU19</accession>
<dbReference type="EMBL" id="JBGBPQ010000018">
    <property type="protein sequence ID" value="KAL1507502.1"/>
    <property type="molecule type" value="Genomic_DNA"/>
</dbReference>